<sequence>MFNDPASLLCLAMPGSAPRCSALRARWTVRQGWTQLMENASPASVRFIGGRANEQPITRQSYVMHIKHHCEQ</sequence>
<gene>
    <name evidence="1" type="ORF">E2C01_066914</name>
</gene>
<protein>
    <submittedName>
        <fullName evidence="1">Uncharacterized protein</fullName>
    </submittedName>
</protein>
<reference evidence="1 2" key="1">
    <citation type="submission" date="2019-05" db="EMBL/GenBank/DDBJ databases">
        <title>Another draft genome of Portunus trituberculatus and its Hox gene families provides insights of decapod evolution.</title>
        <authorList>
            <person name="Jeong J.-H."/>
            <person name="Song I."/>
            <person name="Kim S."/>
            <person name="Choi T."/>
            <person name="Kim D."/>
            <person name="Ryu S."/>
            <person name="Kim W."/>
        </authorList>
    </citation>
    <scope>NUCLEOTIDE SEQUENCE [LARGE SCALE GENOMIC DNA]</scope>
    <source>
        <tissue evidence="1">Muscle</tissue>
    </source>
</reference>
<accession>A0A5B7HMT4</accession>
<keyword evidence="2" id="KW-1185">Reference proteome</keyword>
<dbReference type="AlphaFoldDB" id="A0A5B7HMT4"/>
<evidence type="ECO:0000313" key="2">
    <source>
        <dbReference type="Proteomes" id="UP000324222"/>
    </source>
</evidence>
<evidence type="ECO:0000313" key="1">
    <source>
        <dbReference type="EMBL" id="MPC72602.1"/>
    </source>
</evidence>
<comment type="caution">
    <text evidence="1">The sequence shown here is derived from an EMBL/GenBank/DDBJ whole genome shotgun (WGS) entry which is preliminary data.</text>
</comment>
<dbReference type="EMBL" id="VSRR010035039">
    <property type="protein sequence ID" value="MPC72602.1"/>
    <property type="molecule type" value="Genomic_DNA"/>
</dbReference>
<proteinExistence type="predicted"/>
<organism evidence="1 2">
    <name type="scientific">Portunus trituberculatus</name>
    <name type="common">Swimming crab</name>
    <name type="synonym">Neptunus trituberculatus</name>
    <dbReference type="NCBI Taxonomy" id="210409"/>
    <lineage>
        <taxon>Eukaryota</taxon>
        <taxon>Metazoa</taxon>
        <taxon>Ecdysozoa</taxon>
        <taxon>Arthropoda</taxon>
        <taxon>Crustacea</taxon>
        <taxon>Multicrustacea</taxon>
        <taxon>Malacostraca</taxon>
        <taxon>Eumalacostraca</taxon>
        <taxon>Eucarida</taxon>
        <taxon>Decapoda</taxon>
        <taxon>Pleocyemata</taxon>
        <taxon>Brachyura</taxon>
        <taxon>Eubrachyura</taxon>
        <taxon>Portunoidea</taxon>
        <taxon>Portunidae</taxon>
        <taxon>Portuninae</taxon>
        <taxon>Portunus</taxon>
    </lineage>
</organism>
<dbReference type="Proteomes" id="UP000324222">
    <property type="component" value="Unassembled WGS sequence"/>
</dbReference>
<name>A0A5B7HMT4_PORTR</name>